<dbReference type="Pfam" id="PF14114">
    <property type="entry name" value="DUF4286"/>
    <property type="match status" value="1"/>
</dbReference>
<dbReference type="Proteomes" id="UP000283433">
    <property type="component" value="Unassembled WGS sequence"/>
</dbReference>
<dbReference type="EMBL" id="MBTA01000009">
    <property type="protein sequence ID" value="RKD17512.1"/>
    <property type="molecule type" value="Genomic_DNA"/>
</dbReference>
<comment type="caution">
    <text evidence="1">The sequence shown here is derived from an EMBL/GenBank/DDBJ whole genome shotgun (WGS) entry which is preliminary data.</text>
</comment>
<protein>
    <recommendedName>
        <fullName evidence="3">DUF4286 domain-containing protein</fullName>
    </recommendedName>
</protein>
<sequence>MVILNVTAIVEESVKDAFLNYMQSVHIPAVMASGKFEEHLLFQLTEPVNEGFTFCAQYIADSKENLNAFRLADEKNLQTQLQAEFGNQVLCFSSILEKI</sequence>
<dbReference type="InterPro" id="IPR025563">
    <property type="entry name" value="DUF4286"/>
</dbReference>
<evidence type="ECO:0000313" key="1">
    <source>
        <dbReference type="EMBL" id="RKD17512.1"/>
    </source>
</evidence>
<proteinExistence type="predicted"/>
<gene>
    <name evidence="1" type="ORF">BCY91_16755</name>
</gene>
<dbReference type="OrthoDB" id="1121837at2"/>
<organism evidence="1 2">
    <name type="scientific">Pelobium manganitolerans</name>
    <dbReference type="NCBI Taxonomy" id="1842495"/>
    <lineage>
        <taxon>Bacteria</taxon>
        <taxon>Pseudomonadati</taxon>
        <taxon>Bacteroidota</taxon>
        <taxon>Sphingobacteriia</taxon>
        <taxon>Sphingobacteriales</taxon>
        <taxon>Sphingobacteriaceae</taxon>
        <taxon>Pelobium</taxon>
    </lineage>
</organism>
<reference evidence="1 2" key="1">
    <citation type="submission" date="2016-07" db="EMBL/GenBank/DDBJ databases">
        <title>Genome of Pelobium manganitolerans.</title>
        <authorList>
            <person name="Wu S."/>
            <person name="Wang G."/>
        </authorList>
    </citation>
    <scope>NUCLEOTIDE SEQUENCE [LARGE SCALE GENOMIC DNA]</scope>
    <source>
        <strain evidence="1 2">YS-25</strain>
    </source>
</reference>
<evidence type="ECO:0008006" key="3">
    <source>
        <dbReference type="Google" id="ProtNLM"/>
    </source>
</evidence>
<keyword evidence="2" id="KW-1185">Reference proteome</keyword>
<name>A0A419S7N4_9SPHI</name>
<dbReference type="AlphaFoldDB" id="A0A419S7N4"/>
<evidence type="ECO:0000313" key="2">
    <source>
        <dbReference type="Proteomes" id="UP000283433"/>
    </source>
</evidence>
<accession>A0A419S7N4</accession>
<dbReference type="RefSeq" id="WP_120181130.1">
    <property type="nucleotide sequence ID" value="NZ_MBTA01000009.1"/>
</dbReference>